<evidence type="ECO:0000256" key="5">
    <source>
        <dbReference type="ARBA" id="ARBA00022989"/>
    </source>
</evidence>
<evidence type="ECO:0000256" key="7">
    <source>
        <dbReference type="SAM" id="Phobius"/>
    </source>
</evidence>
<keyword evidence="6 7" id="KW-0472">Membrane</keyword>
<dbReference type="Gene3D" id="1.10.3860.10">
    <property type="entry name" value="Sodium:dicarboxylate symporter"/>
    <property type="match status" value="1"/>
</dbReference>
<dbReference type="PROSITE" id="PS00714">
    <property type="entry name" value="NA_DICARBOXYL_SYMP_2"/>
    <property type="match status" value="1"/>
</dbReference>
<dbReference type="PANTHER" id="PTHR42865:SF1">
    <property type="entry name" value="AEROBIC C4-DICARBOXYLATE TRANSPORT PROTEIN"/>
    <property type="match status" value="1"/>
</dbReference>
<dbReference type="EMBL" id="JBHLUU010000125">
    <property type="protein sequence ID" value="MFC0477819.1"/>
    <property type="molecule type" value="Genomic_DNA"/>
</dbReference>
<feature type="transmembrane region" description="Helical" evidence="7">
    <location>
        <begin position="348"/>
        <end position="371"/>
    </location>
</feature>
<dbReference type="InterPro" id="IPR018107">
    <property type="entry name" value="Na-dicarboxylate_symporter_CS"/>
</dbReference>
<evidence type="ECO:0000256" key="6">
    <source>
        <dbReference type="ARBA" id="ARBA00023136"/>
    </source>
</evidence>
<feature type="transmembrane region" description="Helical" evidence="7">
    <location>
        <begin position="39"/>
        <end position="64"/>
    </location>
</feature>
<dbReference type="InterPro" id="IPR036458">
    <property type="entry name" value="Na:dicarbo_symporter_sf"/>
</dbReference>
<evidence type="ECO:0000256" key="3">
    <source>
        <dbReference type="ARBA" id="ARBA00022692"/>
    </source>
</evidence>
<feature type="transmembrane region" description="Helical" evidence="7">
    <location>
        <begin position="179"/>
        <end position="204"/>
    </location>
</feature>
<comment type="caution">
    <text evidence="8">The sequence shown here is derived from an EMBL/GenBank/DDBJ whole genome shotgun (WGS) entry which is preliminary data.</text>
</comment>
<feature type="transmembrane region" description="Helical" evidence="7">
    <location>
        <begin position="305"/>
        <end position="328"/>
    </location>
</feature>
<keyword evidence="2" id="KW-0813">Transport</keyword>
<dbReference type="PANTHER" id="PTHR42865">
    <property type="entry name" value="PROTON/GLUTAMATE-ASPARTATE SYMPORTER"/>
    <property type="match status" value="1"/>
</dbReference>
<dbReference type="SUPFAM" id="SSF118215">
    <property type="entry name" value="Proton glutamate symport protein"/>
    <property type="match status" value="1"/>
</dbReference>
<feature type="transmembrane region" description="Helical" evidence="7">
    <location>
        <begin position="224"/>
        <end position="248"/>
    </location>
</feature>
<keyword evidence="5 7" id="KW-1133">Transmembrane helix</keyword>
<gene>
    <name evidence="8" type="ORF">ACFFHF_21755</name>
</gene>
<organism evidence="8 9">
    <name type="scientific">Robertmurraya beringensis</name>
    <dbReference type="NCBI Taxonomy" id="641660"/>
    <lineage>
        <taxon>Bacteria</taxon>
        <taxon>Bacillati</taxon>
        <taxon>Bacillota</taxon>
        <taxon>Bacilli</taxon>
        <taxon>Bacillales</taxon>
        <taxon>Bacillaceae</taxon>
        <taxon>Robertmurraya</taxon>
    </lineage>
</organism>
<keyword evidence="3 7" id="KW-0812">Transmembrane</keyword>
<dbReference type="Pfam" id="PF00375">
    <property type="entry name" value="SDF"/>
    <property type="match status" value="1"/>
</dbReference>
<feature type="transmembrane region" description="Helical" evidence="7">
    <location>
        <begin position="12"/>
        <end position="33"/>
    </location>
</feature>
<evidence type="ECO:0000256" key="4">
    <source>
        <dbReference type="ARBA" id="ARBA00022847"/>
    </source>
</evidence>
<reference evidence="8 9" key="1">
    <citation type="submission" date="2024-09" db="EMBL/GenBank/DDBJ databases">
        <authorList>
            <person name="Sun Q."/>
            <person name="Mori K."/>
        </authorList>
    </citation>
    <scope>NUCLEOTIDE SEQUENCE [LARGE SCALE GENOMIC DNA]</scope>
    <source>
        <strain evidence="8 9">CGMCC 1.9126</strain>
    </source>
</reference>
<feature type="transmembrane region" description="Helical" evidence="7">
    <location>
        <begin position="76"/>
        <end position="98"/>
    </location>
</feature>
<keyword evidence="9" id="KW-1185">Reference proteome</keyword>
<accession>A0ABV6KWW7</accession>
<keyword evidence="4" id="KW-0769">Symport</keyword>
<feature type="transmembrane region" description="Helical" evidence="7">
    <location>
        <begin position="148"/>
        <end position="167"/>
    </location>
</feature>
<comment type="subcellular location">
    <subcellularLocation>
        <location evidence="1">Membrane</location>
        <topology evidence="1">Multi-pass membrane protein</topology>
    </subcellularLocation>
</comment>
<dbReference type="RefSeq" id="WP_340905537.1">
    <property type="nucleotide sequence ID" value="NZ_JBHLUU010000125.1"/>
</dbReference>
<dbReference type="Proteomes" id="UP001589738">
    <property type="component" value="Unassembled WGS sequence"/>
</dbReference>
<protein>
    <submittedName>
        <fullName evidence="8">Dicarboxylate/amino acid:cation symporter</fullName>
    </submittedName>
</protein>
<evidence type="ECO:0000313" key="8">
    <source>
        <dbReference type="EMBL" id="MFC0477819.1"/>
    </source>
</evidence>
<proteinExistence type="predicted"/>
<evidence type="ECO:0000256" key="1">
    <source>
        <dbReference type="ARBA" id="ARBA00004141"/>
    </source>
</evidence>
<name>A0ABV6KWW7_9BACI</name>
<evidence type="ECO:0000313" key="9">
    <source>
        <dbReference type="Proteomes" id="UP001589738"/>
    </source>
</evidence>
<sequence length="420" mass="44402">MRINFKSLTTQVILGIILGIGVGFVFPEIGSQLKVIADIFIKLVKMVIAPIIFLTIVIGIAGMGDLKKVGKIGGKALLYFEIVSTIALAIGIIVANVVKAGKGIDAEAGKGDISQYTKAAEETSHGFMDFVVSIIPDSFIGAFANGELLPVLLLACLFGISLAHLGQKGKPVIEFFEKITEVFFGIVNIIMKVSPFAAFGAMAYTIGEFGIGSLVYLGKLMGSVYITMALFIVLVLGGIAKMFGFSIFKFIAYIKEEILLVIGTSSSEAALPKMMEKLEKYGCSKPVVGLVLPTGYSFNLDGTSIYLSMAALFIAQAYGVDLSIWQQLTLLGVLMLTSKGAAGVTGSGFVTLAATLAVFPSIPVEGMALILGVDRFMSEARAITNLIGNGVATVVVSKTEGEFNPLQEVEAQVDNKEISA</sequence>
<dbReference type="NCBIfam" id="NF002461">
    <property type="entry name" value="PRK01663.1"/>
    <property type="match status" value="1"/>
</dbReference>
<dbReference type="PRINTS" id="PR00173">
    <property type="entry name" value="EDTRNSPORT"/>
</dbReference>
<evidence type="ECO:0000256" key="2">
    <source>
        <dbReference type="ARBA" id="ARBA00022448"/>
    </source>
</evidence>
<dbReference type="InterPro" id="IPR001991">
    <property type="entry name" value="Na-dicarboxylate_symporter"/>
</dbReference>